<dbReference type="AlphaFoldDB" id="A0A117MN93"/>
<dbReference type="Proteomes" id="UP000053923">
    <property type="component" value="Unassembled WGS sequence"/>
</dbReference>
<evidence type="ECO:0000256" key="1">
    <source>
        <dbReference type="SAM" id="MobiDB-lite"/>
    </source>
</evidence>
<proteinExistence type="predicted"/>
<reference evidence="3" key="1">
    <citation type="submission" date="2015-10" db="EMBL/GenBank/DDBJ databases">
        <authorList>
            <person name="Ju K.-S."/>
            <person name="Doroghazi J.R."/>
            <person name="Metcalf W.W."/>
        </authorList>
    </citation>
    <scope>NUCLEOTIDE SEQUENCE [LARGE SCALE GENOMIC DNA]</scope>
    <source>
        <strain evidence="3">NRRL 3151</strain>
    </source>
</reference>
<dbReference type="EMBL" id="LLZG01000361">
    <property type="protein sequence ID" value="KUL26664.1"/>
    <property type="molecule type" value="Genomic_DNA"/>
</dbReference>
<sequence>MGALPEPTDLQVAISVAQQLLDSDQVLSLREALRLLLRALDAEPVSTTVDTPRCPAAHPDDPDPCSGPPVVTVLDTHQVGAHGCEHHATRLLASLDGGRVYPLPDAPEGAAIRVFKAAAVTAPYAWVKRGAGQ</sequence>
<name>A0A117MN93_9ACTN</name>
<dbReference type="OrthoDB" id="4229493at2"/>
<feature type="region of interest" description="Disordered" evidence="1">
    <location>
        <begin position="47"/>
        <end position="67"/>
    </location>
</feature>
<protein>
    <submittedName>
        <fullName evidence="2">Uncharacterized protein</fullName>
    </submittedName>
</protein>
<evidence type="ECO:0000313" key="3">
    <source>
        <dbReference type="Proteomes" id="UP000053923"/>
    </source>
</evidence>
<comment type="caution">
    <text evidence="2">The sequence shown here is derived from an EMBL/GenBank/DDBJ whole genome shotgun (WGS) entry which is preliminary data.</text>
</comment>
<organism evidence="2 3">
    <name type="scientific">Streptomyces regalis</name>
    <dbReference type="NCBI Taxonomy" id="68262"/>
    <lineage>
        <taxon>Bacteria</taxon>
        <taxon>Bacillati</taxon>
        <taxon>Actinomycetota</taxon>
        <taxon>Actinomycetes</taxon>
        <taxon>Kitasatosporales</taxon>
        <taxon>Streptomycetaceae</taxon>
        <taxon>Streptomyces</taxon>
    </lineage>
</organism>
<accession>A0A117MN93</accession>
<evidence type="ECO:0000313" key="2">
    <source>
        <dbReference type="EMBL" id="KUL26664.1"/>
    </source>
</evidence>
<keyword evidence="3" id="KW-1185">Reference proteome</keyword>
<gene>
    <name evidence="2" type="ORF">ADL12_32255</name>
</gene>